<dbReference type="SUPFAM" id="SSF54171">
    <property type="entry name" value="DNA-binding domain"/>
    <property type="match status" value="3"/>
</dbReference>
<evidence type="ECO:0000259" key="7">
    <source>
        <dbReference type="PROSITE" id="PS50982"/>
    </source>
</evidence>
<name>M8A7P2_TRIUA</name>
<dbReference type="PROSITE" id="PS50982">
    <property type="entry name" value="MBD"/>
    <property type="match status" value="3"/>
</dbReference>
<dbReference type="Gene3D" id="3.30.890.10">
    <property type="entry name" value="Methyl-cpg-binding Protein 2, Chain A"/>
    <property type="match status" value="2"/>
</dbReference>
<reference evidence="8" key="1">
    <citation type="journal article" date="2013" name="Nature">
        <title>Draft genome of the wheat A-genome progenitor Triticum urartu.</title>
        <authorList>
            <person name="Ling H.Q."/>
            <person name="Zhao S."/>
            <person name="Liu D."/>
            <person name="Wang J."/>
            <person name="Sun H."/>
            <person name="Zhang C."/>
            <person name="Fan H."/>
            <person name="Li D."/>
            <person name="Dong L."/>
            <person name="Tao Y."/>
            <person name="Gao C."/>
            <person name="Wu H."/>
            <person name="Li Y."/>
            <person name="Cui Y."/>
            <person name="Guo X."/>
            <person name="Zheng S."/>
            <person name="Wang B."/>
            <person name="Yu K."/>
            <person name="Liang Q."/>
            <person name="Yang W."/>
            <person name="Lou X."/>
            <person name="Chen J."/>
            <person name="Feng M."/>
            <person name="Jian J."/>
            <person name="Zhang X."/>
            <person name="Luo G."/>
            <person name="Jiang Y."/>
            <person name="Liu J."/>
            <person name="Wang Z."/>
            <person name="Sha Y."/>
            <person name="Zhang B."/>
            <person name="Wu H."/>
            <person name="Tang D."/>
            <person name="Shen Q."/>
            <person name="Xue P."/>
            <person name="Zou S."/>
            <person name="Wang X."/>
            <person name="Liu X."/>
            <person name="Wang F."/>
            <person name="Yang Y."/>
            <person name="An X."/>
            <person name="Dong Z."/>
            <person name="Zhang K."/>
            <person name="Zhang X."/>
            <person name="Luo M.C."/>
            <person name="Dvorak J."/>
            <person name="Tong Y."/>
            <person name="Wang J."/>
            <person name="Yang H."/>
            <person name="Li Z."/>
            <person name="Wang D."/>
            <person name="Zhang A."/>
            <person name="Wang J."/>
        </authorList>
    </citation>
    <scope>NUCLEOTIDE SEQUENCE</scope>
</reference>
<feature type="domain" description="MBD" evidence="7">
    <location>
        <begin position="92"/>
        <end position="157"/>
    </location>
</feature>
<evidence type="ECO:0000256" key="6">
    <source>
        <dbReference type="SAM" id="MobiDB-lite"/>
    </source>
</evidence>
<dbReference type="eggNOG" id="ENOG502QS50">
    <property type="taxonomic scope" value="Eukaryota"/>
</dbReference>
<feature type="compositionally biased region" description="Basic and acidic residues" evidence="6">
    <location>
        <begin position="40"/>
        <end position="49"/>
    </location>
</feature>
<feature type="region of interest" description="Disordered" evidence="6">
    <location>
        <begin position="350"/>
        <end position="619"/>
    </location>
</feature>
<feature type="compositionally biased region" description="Low complexity" evidence="6">
    <location>
        <begin position="593"/>
        <end position="606"/>
    </location>
</feature>
<feature type="compositionally biased region" description="Polar residues" evidence="6">
    <location>
        <begin position="469"/>
        <end position="483"/>
    </location>
</feature>
<dbReference type="STRING" id="4572.M8A7P2"/>
<keyword evidence="5" id="KW-0539">Nucleus</keyword>
<feature type="compositionally biased region" description="Basic residues" evidence="6">
    <location>
        <begin position="487"/>
        <end position="496"/>
    </location>
</feature>
<feature type="domain" description="MBD" evidence="7">
    <location>
        <begin position="231"/>
        <end position="312"/>
    </location>
</feature>
<dbReference type="PANTHER" id="PTHR34067">
    <property type="entry name" value="OS04G0193200 PROTEIN"/>
    <property type="match status" value="1"/>
</dbReference>
<sequence>MAPRWILALAGKRAPFLDIGLSYLRVCVLFRKKRRRRLPEKEIREKEDPEPPVAALDDDEAKNQMEEDELKKQGKEIVEAEGPEEVEFDENAEALKEAPFWLPDGWIINVRHGDGGSIYRYYTSPVSEYTFSTEMEALDYLFSEMDERILESEACAEDNELHKMHSWLPDGWVVEVRAGTMQDKMYKFYVHLPTGMRFFSKEDVLRYVNEGKISECDVKGLCDTISEDNILAQVEFNPDGLPKGWVKELVFRKCNDGIRKDPYYTDPVSHLLFRTLKSVISYLQTGEISRHAYLPRRSVTDIYSFDGCADLAYEPLYLALCRKPLKTGESSQLIYVIHDRKPRKMLKRLKVPGKKKQKSVQSLVFEKKLPDDQTSNRSHGGTSASMNPRSDTKEKRVNTVQAKGKEPISSETTKQGKEPISSETTKQGKEPISSKTTKQGKEPISSETTKQGKEPISSKTTKQGKEPISSETNNQGKEPTSSETTKRPRGRPRKIPKQTNETTSDCAKSSDKETTHIEIASDKELKKESDTETGENMSKEDAPEDNEMEKHGMATQEVDNESDLARTLSSLRRGSTDPATDPAMRERENGDPAEASAKSTSSAVKKFYMRRNSSQSFKK</sequence>
<evidence type="ECO:0000256" key="4">
    <source>
        <dbReference type="ARBA" id="ARBA00023163"/>
    </source>
</evidence>
<dbReference type="InterPro" id="IPR000637">
    <property type="entry name" value="HMGI/Y_DNA-bd_CS"/>
</dbReference>
<dbReference type="InterPro" id="IPR016177">
    <property type="entry name" value="DNA-bd_dom_sf"/>
</dbReference>
<feature type="compositionally biased region" description="Polar residues" evidence="6">
    <location>
        <begin position="498"/>
        <end position="507"/>
    </location>
</feature>
<dbReference type="PANTHER" id="PTHR34067:SF9">
    <property type="entry name" value="OS04G0266400 PROTEIN"/>
    <property type="match status" value="1"/>
</dbReference>
<feature type="compositionally biased region" description="Polar residues" evidence="6">
    <location>
        <begin position="372"/>
        <end position="389"/>
    </location>
</feature>
<evidence type="ECO:0000313" key="8">
    <source>
        <dbReference type="EMBL" id="EMS68477.1"/>
    </source>
</evidence>
<keyword evidence="2" id="KW-0805">Transcription regulation</keyword>
<dbReference type="PROSITE" id="PS00354">
    <property type="entry name" value="HMGI_Y"/>
    <property type="match status" value="1"/>
</dbReference>
<dbReference type="AlphaFoldDB" id="M8A7P2"/>
<evidence type="ECO:0000256" key="2">
    <source>
        <dbReference type="ARBA" id="ARBA00023015"/>
    </source>
</evidence>
<feature type="compositionally biased region" description="Basic and acidic residues" evidence="6">
    <location>
        <begin position="61"/>
        <end position="78"/>
    </location>
</feature>
<feature type="compositionally biased region" description="Basic and acidic residues" evidence="6">
    <location>
        <begin position="508"/>
        <end position="530"/>
    </location>
</feature>
<dbReference type="InterPro" id="IPR038945">
    <property type="entry name" value="MBD13-like"/>
</dbReference>
<proteinExistence type="predicted"/>
<feature type="region of interest" description="Disordered" evidence="6">
    <location>
        <begin position="40"/>
        <end position="85"/>
    </location>
</feature>
<dbReference type="GO" id="GO:0006355">
    <property type="term" value="P:regulation of DNA-templated transcription"/>
    <property type="evidence" value="ECO:0007669"/>
    <property type="project" value="InterPro"/>
</dbReference>
<gene>
    <name evidence="8" type="ORF">TRIUR3_20569</name>
</gene>
<evidence type="ECO:0000256" key="3">
    <source>
        <dbReference type="ARBA" id="ARBA00023125"/>
    </source>
</evidence>
<keyword evidence="4" id="KW-0804">Transcription</keyword>
<dbReference type="Pfam" id="PF01429">
    <property type="entry name" value="MBD"/>
    <property type="match status" value="1"/>
</dbReference>
<accession>M8A7P2</accession>
<evidence type="ECO:0000256" key="5">
    <source>
        <dbReference type="ARBA" id="ARBA00023242"/>
    </source>
</evidence>
<feature type="domain" description="MBD" evidence="7">
    <location>
        <begin position="158"/>
        <end position="229"/>
    </location>
</feature>
<dbReference type="EMBL" id="KD005608">
    <property type="protein sequence ID" value="EMS68477.1"/>
    <property type="molecule type" value="Genomic_DNA"/>
</dbReference>
<feature type="compositionally biased region" description="Basic and acidic residues" evidence="6">
    <location>
        <begin position="390"/>
        <end position="408"/>
    </location>
</feature>
<keyword evidence="3" id="KW-0238">DNA-binding</keyword>
<dbReference type="GO" id="GO:0005634">
    <property type="term" value="C:nucleus"/>
    <property type="evidence" value="ECO:0007669"/>
    <property type="project" value="UniProtKB-SubCell"/>
</dbReference>
<evidence type="ECO:0000256" key="1">
    <source>
        <dbReference type="ARBA" id="ARBA00004123"/>
    </source>
</evidence>
<dbReference type="GO" id="GO:0003677">
    <property type="term" value="F:DNA binding"/>
    <property type="evidence" value="ECO:0007669"/>
    <property type="project" value="UniProtKB-KW"/>
</dbReference>
<comment type="subcellular location">
    <subcellularLocation>
        <location evidence="1">Nucleus</location>
    </subcellularLocation>
</comment>
<dbReference type="InterPro" id="IPR001739">
    <property type="entry name" value="Methyl_CpG_DNA-bd"/>
</dbReference>
<protein>
    <recommendedName>
        <fullName evidence="7">MBD domain-containing protein</fullName>
    </recommendedName>
</protein>
<organism evidence="8">
    <name type="scientific">Triticum urartu</name>
    <name type="common">Red wild einkorn</name>
    <name type="synonym">Crithodium urartu</name>
    <dbReference type="NCBI Taxonomy" id="4572"/>
    <lineage>
        <taxon>Eukaryota</taxon>
        <taxon>Viridiplantae</taxon>
        <taxon>Streptophyta</taxon>
        <taxon>Embryophyta</taxon>
        <taxon>Tracheophyta</taxon>
        <taxon>Spermatophyta</taxon>
        <taxon>Magnoliopsida</taxon>
        <taxon>Liliopsida</taxon>
        <taxon>Poales</taxon>
        <taxon>Poaceae</taxon>
        <taxon>BOP clade</taxon>
        <taxon>Pooideae</taxon>
        <taxon>Triticodae</taxon>
        <taxon>Triticeae</taxon>
        <taxon>Triticinae</taxon>
        <taxon>Triticum</taxon>
    </lineage>
</organism>